<gene>
    <name evidence="7" type="ORF">D3876_10315</name>
</gene>
<dbReference type="InterPro" id="IPR013149">
    <property type="entry name" value="ADH-like_C"/>
</dbReference>
<evidence type="ECO:0000313" key="7">
    <source>
        <dbReference type="EMBL" id="RJF90608.1"/>
    </source>
</evidence>
<feature type="domain" description="Alcohol dehydrogenase-like N-terminal" evidence="6">
    <location>
        <begin position="24"/>
        <end position="129"/>
    </location>
</feature>
<dbReference type="Gene3D" id="3.90.180.10">
    <property type="entry name" value="Medium-chain alcohol dehydrogenases, catalytic domain"/>
    <property type="match status" value="1"/>
</dbReference>
<proteinExistence type="inferred from homology"/>
<organism evidence="7 8">
    <name type="scientific">Sphingomonas cavernae</name>
    <dbReference type="NCBI Taxonomy" id="2320861"/>
    <lineage>
        <taxon>Bacteria</taxon>
        <taxon>Pseudomonadati</taxon>
        <taxon>Pseudomonadota</taxon>
        <taxon>Alphaproteobacteria</taxon>
        <taxon>Sphingomonadales</taxon>
        <taxon>Sphingomonadaceae</taxon>
        <taxon>Sphingomonas</taxon>
    </lineage>
</organism>
<dbReference type="InterPro" id="IPR011032">
    <property type="entry name" value="GroES-like_sf"/>
</dbReference>
<evidence type="ECO:0000259" key="6">
    <source>
        <dbReference type="Pfam" id="PF08240"/>
    </source>
</evidence>
<keyword evidence="3" id="KW-0560">Oxidoreductase</keyword>
<comment type="caution">
    <text evidence="7">The sequence shown here is derived from an EMBL/GenBank/DDBJ whole genome shotgun (WGS) entry which is preliminary data.</text>
</comment>
<dbReference type="Gene3D" id="3.40.50.720">
    <property type="entry name" value="NAD(P)-binding Rossmann-like Domain"/>
    <property type="match status" value="1"/>
</dbReference>
<dbReference type="GO" id="GO:0008270">
    <property type="term" value="F:zinc ion binding"/>
    <property type="evidence" value="ECO:0007669"/>
    <property type="project" value="InterPro"/>
</dbReference>
<dbReference type="InterPro" id="IPR036291">
    <property type="entry name" value="NAD(P)-bd_dom_sf"/>
</dbReference>
<dbReference type="PANTHER" id="PTHR43401:SF5">
    <property type="entry name" value="ALCOHOL DEHYDROGENASE-RELATED"/>
    <property type="match status" value="1"/>
</dbReference>
<keyword evidence="2 4" id="KW-0862">Zinc</keyword>
<dbReference type="Pfam" id="PF00107">
    <property type="entry name" value="ADH_zinc_N"/>
    <property type="match status" value="1"/>
</dbReference>
<dbReference type="PANTHER" id="PTHR43401">
    <property type="entry name" value="L-THREONINE 3-DEHYDROGENASE"/>
    <property type="match status" value="1"/>
</dbReference>
<evidence type="ECO:0000313" key="8">
    <source>
        <dbReference type="Proteomes" id="UP000286100"/>
    </source>
</evidence>
<dbReference type="OrthoDB" id="9809185at2"/>
<comment type="similarity">
    <text evidence="4">Belongs to the zinc-containing alcohol dehydrogenase family.</text>
</comment>
<comment type="cofactor">
    <cofactor evidence="4">
        <name>Zn(2+)</name>
        <dbReference type="ChEBI" id="CHEBI:29105"/>
    </cofactor>
</comment>
<sequence length="335" mass="34717">MRAIVYPGAGAPLVLERIPDPVPGPGELVIKVHRCGICGTDLHMTEGSGFEFPAGTVPGHEYAGEVVAVGKEVTGWAEGDRLTALPSTGCGKCAACAQGNLVLCRDAPGVMGGFAEYLKVPASVAVKLPSVLSLADGALIEPMAVGLYGMRQVPMDACSRVLVLGGGSVALAAIWWARRLGAGRIVAASRSPRRAEMALAMGADAFVAFGENEAAEIREALGGPPDTVVECVGTSGFLGKAVQHVASLGQVLSMGFCTVPDTLIPAIAATKGVTMRFPVGYALSDFERVARDIDSCHADPKMMISSVVSLDEVPATFDRLRAPNAETKVHITFDS</sequence>
<dbReference type="GO" id="GO:0016491">
    <property type="term" value="F:oxidoreductase activity"/>
    <property type="evidence" value="ECO:0007669"/>
    <property type="project" value="UniProtKB-KW"/>
</dbReference>
<evidence type="ECO:0000256" key="2">
    <source>
        <dbReference type="ARBA" id="ARBA00022833"/>
    </source>
</evidence>
<keyword evidence="1 4" id="KW-0479">Metal-binding</keyword>
<dbReference type="RefSeq" id="WP_119761943.1">
    <property type="nucleotide sequence ID" value="NZ_QYUM01000003.1"/>
</dbReference>
<dbReference type="EMBL" id="QYUM01000003">
    <property type="protein sequence ID" value="RJF90608.1"/>
    <property type="molecule type" value="Genomic_DNA"/>
</dbReference>
<evidence type="ECO:0000256" key="4">
    <source>
        <dbReference type="RuleBase" id="RU361277"/>
    </source>
</evidence>
<accession>A0A418WKR5</accession>
<dbReference type="Pfam" id="PF08240">
    <property type="entry name" value="ADH_N"/>
    <property type="match status" value="1"/>
</dbReference>
<dbReference type="InterPro" id="IPR050129">
    <property type="entry name" value="Zn_alcohol_dh"/>
</dbReference>
<dbReference type="PROSITE" id="PS00059">
    <property type="entry name" value="ADH_ZINC"/>
    <property type="match status" value="1"/>
</dbReference>
<name>A0A418WKR5_9SPHN</name>
<reference evidence="7 8" key="1">
    <citation type="submission" date="2018-09" db="EMBL/GenBank/DDBJ databases">
        <authorList>
            <person name="Zhu H."/>
        </authorList>
    </citation>
    <scope>NUCLEOTIDE SEQUENCE [LARGE SCALE GENOMIC DNA]</scope>
    <source>
        <strain evidence="7 8">K2R01-6</strain>
    </source>
</reference>
<evidence type="ECO:0000256" key="3">
    <source>
        <dbReference type="ARBA" id="ARBA00023002"/>
    </source>
</evidence>
<dbReference type="Proteomes" id="UP000286100">
    <property type="component" value="Unassembled WGS sequence"/>
</dbReference>
<feature type="domain" description="Alcohol dehydrogenase-like C-terminal" evidence="5">
    <location>
        <begin position="169"/>
        <end position="291"/>
    </location>
</feature>
<dbReference type="SUPFAM" id="SSF50129">
    <property type="entry name" value="GroES-like"/>
    <property type="match status" value="1"/>
</dbReference>
<dbReference type="AlphaFoldDB" id="A0A418WKR5"/>
<dbReference type="InterPro" id="IPR002328">
    <property type="entry name" value="ADH_Zn_CS"/>
</dbReference>
<protein>
    <submittedName>
        <fullName evidence="7">Alcohol dehydrogenase</fullName>
    </submittedName>
</protein>
<dbReference type="SUPFAM" id="SSF51735">
    <property type="entry name" value="NAD(P)-binding Rossmann-fold domains"/>
    <property type="match status" value="1"/>
</dbReference>
<keyword evidence="8" id="KW-1185">Reference proteome</keyword>
<dbReference type="InterPro" id="IPR013154">
    <property type="entry name" value="ADH-like_N"/>
</dbReference>
<evidence type="ECO:0000256" key="1">
    <source>
        <dbReference type="ARBA" id="ARBA00022723"/>
    </source>
</evidence>
<evidence type="ECO:0000259" key="5">
    <source>
        <dbReference type="Pfam" id="PF00107"/>
    </source>
</evidence>